<feature type="transmembrane region" description="Helical" evidence="2">
    <location>
        <begin position="98"/>
        <end position="119"/>
    </location>
</feature>
<feature type="transmembrane region" description="Helical" evidence="2">
    <location>
        <begin position="131"/>
        <end position="150"/>
    </location>
</feature>
<feature type="region of interest" description="Disordered" evidence="1">
    <location>
        <begin position="465"/>
        <end position="521"/>
    </location>
</feature>
<feature type="compositionally biased region" description="Low complexity" evidence="1">
    <location>
        <begin position="470"/>
        <end position="480"/>
    </location>
</feature>
<dbReference type="EMBL" id="FCQH01000002">
    <property type="protein sequence ID" value="CVK86471.1"/>
    <property type="molecule type" value="Genomic_DNA"/>
</dbReference>
<evidence type="ECO:0000256" key="2">
    <source>
        <dbReference type="SAM" id="Phobius"/>
    </source>
</evidence>
<keyword evidence="2" id="KW-1133">Transmembrane helix</keyword>
<keyword evidence="2" id="KW-0812">Transmembrane</keyword>
<dbReference type="RefSeq" id="XP_041677993.1">
    <property type="nucleotide sequence ID" value="XM_041826985.1"/>
</dbReference>
<feature type="transmembrane region" description="Helical" evidence="2">
    <location>
        <begin position="276"/>
        <end position="298"/>
    </location>
</feature>
<gene>
    <name evidence="3" type="ORF">FMAN_06258</name>
</gene>
<feature type="compositionally biased region" description="Polar residues" evidence="1">
    <location>
        <begin position="481"/>
        <end position="521"/>
    </location>
</feature>
<feature type="transmembrane region" description="Helical" evidence="2">
    <location>
        <begin position="708"/>
        <end position="729"/>
    </location>
</feature>
<sequence>MCRGQTIHHLSLLVICFQPQLHMDTLAPDRLVPFDSSEDPDLEWVASPDFAGPGVVLNFGLTAALSLLVAAGSSFHACSRSSSSRLAGKHGPLQQMGVALLDQSAVTTTAIALSSLISWEISSAFTRKSGQLYVSMGSVSALMLMIGITSPSVRHHVVVALMALESFVISTCLALSNESVSDELIWLERGNMHPPIGTDRMIEPKPLSEYLSLASDALGILLVLLLGFGTMASLGRKISRTIRFACFAHGLVRLVTNLFAIKKLFTDYRPYLQDDISIWSFGQIVPLVGLAIPIWSFVESNIRGRSTAEDQDSSTQEDPSTSDTFDLFLSISPFVYFFRKIPLVVFIFSFIALSFGIIILSRWFQGNHSPVRHMRPTVARASYLRNLIHYTTWGNISHASHAPSSLLGLIPWRLQWNRESAVPPGYRRISWTCSCGHSLAANFSNSHPLALAALENKLHSLKNSNATDASHQSSTPSTSSIQDTHSAISIASGESPSQPSQRRKTQSNNNGRVSSRQNIRSLDNSERVGVPKFFELCVTVGKHSVRLGEINISSVTTDGQLFKKIWDSYREIKTSTFGATIKGWFFKPSDVFFVHFEVMGRHRVGIYSKPMEIPPAKEVDEGRYHYFECPMQPLPPMPDHIFLHYLEEARQKTGRQDNPAAHAEDIFLSRLPKKLGSSIFTSSSGLASGITYGWGVHIVERPSGWAKSMLGISSALICIAVFAITWLCADFDKAIGIGQYITGVLAIVNAAVYFALQDYTSPLSRRE</sequence>
<evidence type="ECO:0000256" key="1">
    <source>
        <dbReference type="SAM" id="MobiDB-lite"/>
    </source>
</evidence>
<protein>
    <submittedName>
        <fullName evidence="3">Uncharacterized protein</fullName>
    </submittedName>
</protein>
<dbReference type="Proteomes" id="UP000184255">
    <property type="component" value="Unassembled WGS sequence"/>
</dbReference>
<accession>A0A1L7SIV6</accession>
<dbReference type="AlphaFoldDB" id="A0A1L7SIV6"/>
<dbReference type="GeneID" id="65085522"/>
<dbReference type="VEuPathDB" id="FungiDB:FMAN_06258"/>
<organism evidence="3 4">
    <name type="scientific">Fusarium mangiferae</name>
    <name type="common">Mango malformation disease fungus</name>
    <dbReference type="NCBI Taxonomy" id="192010"/>
    <lineage>
        <taxon>Eukaryota</taxon>
        <taxon>Fungi</taxon>
        <taxon>Dikarya</taxon>
        <taxon>Ascomycota</taxon>
        <taxon>Pezizomycotina</taxon>
        <taxon>Sordariomycetes</taxon>
        <taxon>Hypocreomycetidae</taxon>
        <taxon>Hypocreales</taxon>
        <taxon>Nectriaceae</taxon>
        <taxon>Fusarium</taxon>
        <taxon>Fusarium fujikuroi species complex</taxon>
    </lineage>
</organism>
<feature type="transmembrane region" description="Helical" evidence="2">
    <location>
        <begin position="343"/>
        <end position="364"/>
    </location>
</feature>
<evidence type="ECO:0000313" key="3">
    <source>
        <dbReference type="EMBL" id="CVK86471.1"/>
    </source>
</evidence>
<feature type="transmembrane region" description="Helical" evidence="2">
    <location>
        <begin position="241"/>
        <end position="261"/>
    </location>
</feature>
<keyword evidence="4" id="KW-1185">Reference proteome</keyword>
<reference evidence="4" key="1">
    <citation type="journal article" date="2016" name="Genome Biol. Evol.">
        <title>Comparative 'omics' of the Fusarium fujikuroi species complex highlights differences in genetic potential and metabolite synthesis.</title>
        <authorList>
            <person name="Niehaus E.-M."/>
            <person name="Muensterkoetter M."/>
            <person name="Proctor R.H."/>
            <person name="Brown D.W."/>
            <person name="Sharon A."/>
            <person name="Idan Y."/>
            <person name="Oren-Young L."/>
            <person name="Sieber C.M."/>
            <person name="Novak O."/>
            <person name="Pencik A."/>
            <person name="Tarkowska D."/>
            <person name="Hromadova K."/>
            <person name="Freeman S."/>
            <person name="Maymon M."/>
            <person name="Elazar M."/>
            <person name="Youssef S.A."/>
            <person name="El-Shabrawy E.S.M."/>
            <person name="Shalaby A.B.A."/>
            <person name="Houterman P."/>
            <person name="Brock N.L."/>
            <person name="Burkhardt I."/>
            <person name="Tsavkelova E.A."/>
            <person name="Dickschat J.S."/>
            <person name="Galuszka P."/>
            <person name="Gueldener U."/>
            <person name="Tudzynski B."/>
        </authorList>
    </citation>
    <scope>NUCLEOTIDE SEQUENCE [LARGE SCALE GENOMIC DNA]</scope>
    <source>
        <strain evidence="4">MRC7560</strain>
    </source>
</reference>
<feature type="transmembrane region" description="Helical" evidence="2">
    <location>
        <begin position="55"/>
        <end position="77"/>
    </location>
</feature>
<comment type="caution">
    <text evidence="3">The sequence shown here is derived from an EMBL/GenBank/DDBJ whole genome shotgun (WGS) entry which is preliminary data.</text>
</comment>
<proteinExistence type="predicted"/>
<name>A0A1L7SIV6_FUSMA</name>
<feature type="transmembrane region" description="Helical" evidence="2">
    <location>
        <begin position="735"/>
        <end position="756"/>
    </location>
</feature>
<feature type="transmembrane region" description="Helical" evidence="2">
    <location>
        <begin position="675"/>
        <end position="696"/>
    </location>
</feature>
<keyword evidence="2" id="KW-0472">Membrane</keyword>
<feature type="transmembrane region" description="Helical" evidence="2">
    <location>
        <begin position="210"/>
        <end position="229"/>
    </location>
</feature>
<evidence type="ECO:0000313" key="4">
    <source>
        <dbReference type="Proteomes" id="UP000184255"/>
    </source>
</evidence>